<evidence type="ECO:0000256" key="5">
    <source>
        <dbReference type="ARBA" id="ARBA00023136"/>
    </source>
</evidence>
<feature type="transmembrane region" description="Helical" evidence="6">
    <location>
        <begin position="286"/>
        <end position="303"/>
    </location>
</feature>
<feature type="transmembrane region" description="Helical" evidence="6">
    <location>
        <begin position="217"/>
        <end position="239"/>
    </location>
</feature>
<proteinExistence type="predicted"/>
<evidence type="ECO:0000313" key="8">
    <source>
        <dbReference type="EMBL" id="CAD6528624.1"/>
    </source>
</evidence>
<evidence type="ECO:0000256" key="2">
    <source>
        <dbReference type="ARBA" id="ARBA00022475"/>
    </source>
</evidence>
<feature type="transmembrane region" description="Helical" evidence="6">
    <location>
        <begin position="259"/>
        <end position="279"/>
    </location>
</feature>
<evidence type="ECO:0000313" key="9">
    <source>
        <dbReference type="Proteomes" id="UP000598032"/>
    </source>
</evidence>
<keyword evidence="2" id="KW-1003">Cell membrane</keyword>
<evidence type="ECO:0000256" key="3">
    <source>
        <dbReference type="ARBA" id="ARBA00022692"/>
    </source>
</evidence>
<dbReference type="RefSeq" id="WP_236591695.1">
    <property type="nucleotide sequence ID" value="NZ_CAJHCP010000004.1"/>
</dbReference>
<dbReference type="InterPro" id="IPR020846">
    <property type="entry name" value="MFS_dom"/>
</dbReference>
<dbReference type="InterPro" id="IPR050189">
    <property type="entry name" value="MFS_Efflux_Transporters"/>
</dbReference>
<name>A0ABM8NJQ4_9BURK</name>
<keyword evidence="3 6" id="KW-0812">Transmembrane</keyword>
<organism evidence="8 9">
    <name type="scientific">Paraburkholderia metrosideri</name>
    <dbReference type="NCBI Taxonomy" id="580937"/>
    <lineage>
        <taxon>Bacteria</taxon>
        <taxon>Pseudomonadati</taxon>
        <taxon>Pseudomonadota</taxon>
        <taxon>Betaproteobacteria</taxon>
        <taxon>Burkholderiales</taxon>
        <taxon>Burkholderiaceae</taxon>
        <taxon>Paraburkholderia</taxon>
    </lineage>
</organism>
<evidence type="ECO:0000256" key="1">
    <source>
        <dbReference type="ARBA" id="ARBA00004651"/>
    </source>
</evidence>
<dbReference type="EMBL" id="CAJHCP010000004">
    <property type="protein sequence ID" value="CAD6528624.1"/>
    <property type="molecule type" value="Genomic_DNA"/>
</dbReference>
<reference evidence="8 9" key="1">
    <citation type="submission" date="2020-10" db="EMBL/GenBank/DDBJ databases">
        <authorList>
            <person name="Peeters C."/>
        </authorList>
    </citation>
    <scope>NUCLEOTIDE SEQUENCE [LARGE SCALE GENOMIC DNA]</scope>
    <source>
        <strain evidence="8 9">LMG 28140</strain>
    </source>
</reference>
<keyword evidence="9" id="KW-1185">Reference proteome</keyword>
<feature type="transmembrane region" description="Helical" evidence="6">
    <location>
        <begin position="60"/>
        <end position="80"/>
    </location>
</feature>
<feature type="transmembrane region" description="Helical" evidence="6">
    <location>
        <begin position="121"/>
        <end position="138"/>
    </location>
</feature>
<feature type="transmembrane region" description="Helical" evidence="6">
    <location>
        <begin position="380"/>
        <end position="399"/>
    </location>
</feature>
<dbReference type="PROSITE" id="PS50850">
    <property type="entry name" value="MFS"/>
    <property type="match status" value="1"/>
</dbReference>
<feature type="transmembrane region" description="Helical" evidence="6">
    <location>
        <begin position="309"/>
        <end position="329"/>
    </location>
</feature>
<dbReference type="Pfam" id="PF07690">
    <property type="entry name" value="MFS_1"/>
    <property type="match status" value="1"/>
</dbReference>
<dbReference type="PANTHER" id="PTHR43124:SF3">
    <property type="entry name" value="CHLORAMPHENICOL EFFLUX PUMP RV0191"/>
    <property type="match status" value="1"/>
</dbReference>
<dbReference type="PANTHER" id="PTHR43124">
    <property type="entry name" value="PURINE EFFLUX PUMP PBUE"/>
    <property type="match status" value="1"/>
</dbReference>
<evidence type="ECO:0000256" key="6">
    <source>
        <dbReference type="SAM" id="Phobius"/>
    </source>
</evidence>
<feature type="transmembrane region" description="Helical" evidence="6">
    <location>
        <begin position="21"/>
        <end position="40"/>
    </location>
</feature>
<sequence>MSSQDFVDGQHDDSAYVPADSLPIAGLLALAMTGFVAILTETLPAGLLPGISHGLSVSESWAGQLVTLYALGSVAAAIPMTAATRTWPRRTVLLLAIAGFLVFNTITAFSSFYWLTLFARFMAGVAAGVTWGIVPGYARRMVAPHLQGRAMALALVGTPVALAIGVPAGTWLGDLVGWRIAFAVMSAFTAVLIVWVLRTAPRLPGQTAGAQLKLRDVFMLPGVRPVLAVILAWMLAHNILYTYIAPFLAPAHLTSRVDAVLLVFGGFAIGGIWITGTFIDRRLRTLVLASLAAFAFASAAMGLDGQSPTVLYLAVAVWGLTFGGAATLLQTASADAAGERASDTAQSMIVTVWNGAIAGGGLIGGVMLETTGVGPMAWTLLVLLLLALGIAWMSCTHAFRPGQRVSP</sequence>
<dbReference type="InterPro" id="IPR011701">
    <property type="entry name" value="MFS"/>
</dbReference>
<comment type="caution">
    <text evidence="8">The sequence shown here is derived from an EMBL/GenBank/DDBJ whole genome shotgun (WGS) entry which is preliminary data.</text>
</comment>
<keyword evidence="5 6" id="KW-0472">Membrane</keyword>
<dbReference type="SUPFAM" id="SSF103473">
    <property type="entry name" value="MFS general substrate transporter"/>
    <property type="match status" value="1"/>
</dbReference>
<protein>
    <submittedName>
        <fullName evidence="8">Purine efflux pump PbuE</fullName>
    </submittedName>
</protein>
<feature type="transmembrane region" description="Helical" evidence="6">
    <location>
        <begin position="350"/>
        <end position="368"/>
    </location>
</feature>
<dbReference type="InterPro" id="IPR036259">
    <property type="entry name" value="MFS_trans_sf"/>
</dbReference>
<keyword evidence="4 6" id="KW-1133">Transmembrane helix</keyword>
<gene>
    <name evidence="8" type="primary">pbuE_2</name>
    <name evidence="8" type="ORF">LMG28140_02160</name>
</gene>
<dbReference type="Gene3D" id="1.20.1250.20">
    <property type="entry name" value="MFS general substrate transporter like domains"/>
    <property type="match status" value="1"/>
</dbReference>
<feature type="transmembrane region" description="Helical" evidence="6">
    <location>
        <begin position="178"/>
        <end position="197"/>
    </location>
</feature>
<feature type="domain" description="Major facilitator superfamily (MFS) profile" evidence="7">
    <location>
        <begin position="26"/>
        <end position="404"/>
    </location>
</feature>
<comment type="subcellular location">
    <subcellularLocation>
        <location evidence="1">Cell membrane</location>
        <topology evidence="1">Multi-pass membrane protein</topology>
    </subcellularLocation>
</comment>
<accession>A0ABM8NJQ4</accession>
<feature type="transmembrane region" description="Helical" evidence="6">
    <location>
        <begin position="92"/>
        <end position="115"/>
    </location>
</feature>
<feature type="transmembrane region" description="Helical" evidence="6">
    <location>
        <begin position="150"/>
        <end position="172"/>
    </location>
</feature>
<evidence type="ECO:0000259" key="7">
    <source>
        <dbReference type="PROSITE" id="PS50850"/>
    </source>
</evidence>
<dbReference type="Proteomes" id="UP000598032">
    <property type="component" value="Unassembled WGS sequence"/>
</dbReference>
<evidence type="ECO:0000256" key="4">
    <source>
        <dbReference type="ARBA" id="ARBA00022989"/>
    </source>
</evidence>
<dbReference type="CDD" id="cd17324">
    <property type="entry name" value="MFS_NepI_like"/>
    <property type="match status" value="1"/>
</dbReference>